<evidence type="ECO:0000259" key="2">
    <source>
        <dbReference type="PROSITE" id="PS50206"/>
    </source>
</evidence>
<evidence type="ECO:0000256" key="1">
    <source>
        <dbReference type="SAM" id="MobiDB-lite"/>
    </source>
</evidence>
<dbReference type="SMART" id="SM00450">
    <property type="entry name" value="RHOD"/>
    <property type="match status" value="1"/>
</dbReference>
<proteinExistence type="predicted"/>
<dbReference type="Gene3D" id="3.40.250.10">
    <property type="entry name" value="Rhodanese-like domain"/>
    <property type="match status" value="1"/>
</dbReference>
<dbReference type="InterPro" id="IPR036873">
    <property type="entry name" value="Rhodanese-like_dom_sf"/>
</dbReference>
<protein>
    <submittedName>
        <fullName evidence="3">Rhodanese-like domain-containing protein</fullName>
    </submittedName>
</protein>
<reference evidence="4" key="1">
    <citation type="journal article" date="2019" name="Int. J. Syst. Evol. Microbiol.">
        <title>The Global Catalogue of Microorganisms (GCM) 10K type strain sequencing project: providing services to taxonomists for standard genome sequencing and annotation.</title>
        <authorList>
            <consortium name="The Broad Institute Genomics Platform"/>
            <consortium name="The Broad Institute Genome Sequencing Center for Infectious Disease"/>
            <person name="Wu L."/>
            <person name="Ma J."/>
        </authorList>
    </citation>
    <scope>NUCLEOTIDE SEQUENCE [LARGE SCALE GENOMIC DNA]</scope>
    <source>
        <strain evidence="4">CCUG 2113</strain>
    </source>
</reference>
<gene>
    <name evidence="3" type="ORF">ACFOW3_14540</name>
</gene>
<organism evidence="3 4">
    <name type="scientific">Acidovorax facilis</name>
    <dbReference type="NCBI Taxonomy" id="12917"/>
    <lineage>
        <taxon>Bacteria</taxon>
        <taxon>Pseudomonadati</taxon>
        <taxon>Pseudomonadota</taxon>
        <taxon>Betaproteobacteria</taxon>
        <taxon>Burkholderiales</taxon>
        <taxon>Comamonadaceae</taxon>
        <taxon>Acidovorax</taxon>
    </lineage>
</organism>
<dbReference type="InterPro" id="IPR052367">
    <property type="entry name" value="Thiosulfate_ST/Rhodanese-like"/>
</dbReference>
<sequence>MNASNHALIPHPHPASAMNPHPAPTLPLVVDVRSPGEFAAGHVAGSINLPLDSLAQQAAAALPHRDQPMVLCCLSGARSGMAVQWLRTQGYSQVSNGGGVSSVALQLGRPIERD</sequence>
<dbReference type="PANTHER" id="PTHR45431">
    <property type="entry name" value="RHODANESE-LIKE DOMAIN-CONTAINING PROTEIN 15, CHLOROPLASTIC"/>
    <property type="match status" value="1"/>
</dbReference>
<feature type="region of interest" description="Disordered" evidence="1">
    <location>
        <begin position="95"/>
        <end position="114"/>
    </location>
</feature>
<dbReference type="PROSITE" id="PS50206">
    <property type="entry name" value="RHODANESE_3"/>
    <property type="match status" value="1"/>
</dbReference>
<dbReference type="CDD" id="cd00158">
    <property type="entry name" value="RHOD"/>
    <property type="match status" value="1"/>
</dbReference>
<dbReference type="SUPFAM" id="SSF52821">
    <property type="entry name" value="Rhodanese/Cell cycle control phosphatase"/>
    <property type="match status" value="1"/>
</dbReference>
<comment type="caution">
    <text evidence="3">The sequence shown here is derived from an EMBL/GenBank/DDBJ whole genome shotgun (WGS) entry which is preliminary data.</text>
</comment>
<dbReference type="Pfam" id="PF00581">
    <property type="entry name" value="Rhodanese"/>
    <property type="match status" value="1"/>
</dbReference>
<feature type="domain" description="Rhodanese" evidence="2">
    <location>
        <begin position="28"/>
        <end position="112"/>
    </location>
</feature>
<dbReference type="Proteomes" id="UP001595693">
    <property type="component" value="Unassembled WGS sequence"/>
</dbReference>
<dbReference type="EMBL" id="JBHSAJ010000041">
    <property type="protein sequence ID" value="MFC3935834.1"/>
    <property type="molecule type" value="Genomic_DNA"/>
</dbReference>
<evidence type="ECO:0000313" key="3">
    <source>
        <dbReference type="EMBL" id="MFC3935834.1"/>
    </source>
</evidence>
<dbReference type="RefSeq" id="WP_233559562.1">
    <property type="nucleotide sequence ID" value="NZ_CP183985.1"/>
</dbReference>
<dbReference type="PANTHER" id="PTHR45431:SF3">
    <property type="entry name" value="RHODANESE-LIKE DOMAIN-CONTAINING PROTEIN 15, CHLOROPLASTIC"/>
    <property type="match status" value="1"/>
</dbReference>
<dbReference type="InterPro" id="IPR001763">
    <property type="entry name" value="Rhodanese-like_dom"/>
</dbReference>
<evidence type="ECO:0000313" key="4">
    <source>
        <dbReference type="Proteomes" id="UP001595693"/>
    </source>
</evidence>
<accession>A0ABV8DBK1</accession>
<name>A0ABV8DBK1_9BURK</name>
<feature type="region of interest" description="Disordered" evidence="1">
    <location>
        <begin position="1"/>
        <end position="22"/>
    </location>
</feature>
<keyword evidence="4" id="KW-1185">Reference proteome</keyword>